<dbReference type="Gene3D" id="3.30.2400.30">
    <property type="match status" value="1"/>
</dbReference>
<keyword evidence="6" id="KW-1185">Reference proteome</keyword>
<dbReference type="OrthoDB" id="2922at2"/>
<comment type="subcellular location">
    <subcellularLocation>
        <location evidence="1">Encapsulin nanocompartment</location>
    </subcellularLocation>
</comment>
<protein>
    <recommendedName>
        <fullName evidence="4">Type 1 encapsulin shell protein</fullName>
    </recommendedName>
</protein>
<dbReference type="PIRSF" id="PIRSF019254">
    <property type="entry name" value="CFP29"/>
    <property type="match status" value="1"/>
</dbReference>
<reference evidence="6" key="1">
    <citation type="submission" date="2017-09" db="EMBL/GenBank/DDBJ databases">
        <authorList>
            <person name="Varghese N."/>
            <person name="Submissions S."/>
        </authorList>
    </citation>
    <scope>NUCLEOTIDE SEQUENCE [LARGE SCALE GENOMIC DNA]</scope>
    <source>
        <strain evidence="6">MSL47</strain>
    </source>
</reference>
<sequence length="268" mass="29742">MSNLRKNLAPIPPEAWGFIEAEAKAVLNTKLSGRKVVDFIGPKGIDFAAVNTGRRVLFDDSQLEGIKYYKRHTLPLVEVEIPFKLSLEEVEALSRGAEDIDTDSLIEAAEKLARAEDEAIFYGIDEASIEGLIDSSSQEIIEINKEEGIVSAVANGVKNLVMENIEGPYMLLLAPPLYSMLYTLNEIDDKGYPTKKRLEELIQGRVIPAPVLGDQGLLLSTRGEDFELIVGQDISIGYSSHTDDEIEFFFMESFTFRVNTPEAIVVLK</sequence>
<dbReference type="PANTHER" id="PTHR37165">
    <property type="entry name" value="PEPTIDASE U56 FAMILY"/>
    <property type="match status" value="1"/>
</dbReference>
<keyword evidence="3" id="KW-1284">Encapsulin nanocompartment</keyword>
<proteinExistence type="inferred from homology"/>
<evidence type="ECO:0000256" key="1">
    <source>
        <dbReference type="ARBA" id="ARBA00033738"/>
    </source>
</evidence>
<dbReference type="Proteomes" id="UP000219573">
    <property type="component" value="Unassembled WGS sequence"/>
</dbReference>
<evidence type="ECO:0000313" key="6">
    <source>
        <dbReference type="Proteomes" id="UP000219573"/>
    </source>
</evidence>
<dbReference type="EMBL" id="OBDZ01000018">
    <property type="protein sequence ID" value="SNY34756.1"/>
    <property type="molecule type" value="Genomic_DNA"/>
</dbReference>
<gene>
    <name evidence="5" type="ORF">SAMN06265827_11874</name>
</gene>
<evidence type="ECO:0000313" key="5">
    <source>
        <dbReference type="EMBL" id="SNY34756.1"/>
    </source>
</evidence>
<organism evidence="5 6">
    <name type="scientific">Orenia metallireducens</name>
    <dbReference type="NCBI Taxonomy" id="1413210"/>
    <lineage>
        <taxon>Bacteria</taxon>
        <taxon>Bacillati</taxon>
        <taxon>Bacillota</taxon>
        <taxon>Clostridia</taxon>
        <taxon>Halanaerobiales</taxon>
        <taxon>Halobacteroidaceae</taxon>
        <taxon>Orenia</taxon>
    </lineage>
</organism>
<dbReference type="AlphaFoldDB" id="A0A285HJ09"/>
<dbReference type="PANTHER" id="PTHR37165:SF1">
    <property type="entry name" value="TYPE 1 ENCAPSULIN SHELL PROTEIN"/>
    <property type="match status" value="1"/>
</dbReference>
<evidence type="ECO:0000256" key="4">
    <source>
        <dbReference type="ARBA" id="ARBA00050023"/>
    </source>
</evidence>
<dbReference type="InterPro" id="IPR051429">
    <property type="entry name" value="Encapsulin_nc"/>
</dbReference>
<dbReference type="Gene3D" id="3.30.2320.10">
    <property type="entry name" value="hypothetical protein PF0899 domain"/>
    <property type="match status" value="1"/>
</dbReference>
<dbReference type="Pfam" id="PF04454">
    <property type="entry name" value="Linocin_M18"/>
    <property type="match status" value="1"/>
</dbReference>
<evidence type="ECO:0000256" key="2">
    <source>
        <dbReference type="ARBA" id="ARBA00033743"/>
    </source>
</evidence>
<comment type="similarity">
    <text evidence="2">Belongs to the encapsulin family. Family 1 subfamily.</text>
</comment>
<dbReference type="GO" id="GO:0140737">
    <property type="term" value="C:encapsulin nanocompartment"/>
    <property type="evidence" value="ECO:0007669"/>
    <property type="project" value="UniProtKB-SubCell"/>
</dbReference>
<dbReference type="InterPro" id="IPR007544">
    <property type="entry name" value="ENCAP"/>
</dbReference>
<accession>A0A285HJ09</accession>
<dbReference type="NCBIfam" id="NF041155">
    <property type="entry name" value="encap_f1"/>
    <property type="match status" value="1"/>
</dbReference>
<name>A0A285HJ09_9FIRM</name>
<dbReference type="RefSeq" id="WP_097018457.1">
    <property type="nucleotide sequence ID" value="NZ_OBDZ01000018.1"/>
</dbReference>
<evidence type="ECO:0000256" key="3">
    <source>
        <dbReference type="ARBA" id="ARBA00033787"/>
    </source>
</evidence>